<evidence type="ECO:0000256" key="8">
    <source>
        <dbReference type="ARBA" id="ARBA00022990"/>
    </source>
</evidence>
<comment type="similarity">
    <text evidence="11">Belongs to the dynactin subunit 4 family.</text>
</comment>
<proteinExistence type="inferred from homology"/>
<comment type="caution">
    <text evidence="15">The sequence shown here is derived from an EMBL/GenBank/DDBJ whole genome shotgun (WGS) entry which is preliminary data.</text>
</comment>
<evidence type="ECO:0000256" key="12">
    <source>
        <dbReference type="ARBA" id="ARBA00034864"/>
    </source>
</evidence>
<protein>
    <recommendedName>
        <fullName evidence="12">Dynactin subunit 4</fullName>
    </recommendedName>
</protein>
<keyword evidence="8" id="KW-0007">Acetylation</keyword>
<keyword evidence="5" id="KW-1017">Isopeptide bond</keyword>
<evidence type="ECO:0000256" key="10">
    <source>
        <dbReference type="ARBA" id="ARBA00023212"/>
    </source>
</evidence>
<evidence type="ECO:0000256" key="7">
    <source>
        <dbReference type="ARBA" id="ARBA00022843"/>
    </source>
</evidence>
<keyword evidence="9" id="KW-0175">Coiled coil</keyword>
<dbReference type="PANTHER" id="PTHR13034:SF2">
    <property type="entry name" value="DYNACTIN SUBUNIT 4"/>
    <property type="match status" value="1"/>
</dbReference>
<accession>A0AAW0YQJ1</accession>
<reference evidence="15 16" key="1">
    <citation type="journal article" date="2024" name="bioRxiv">
        <title>Comparative genomics of Cryptococcus and Kwoniella reveals pathogenesis evolution and contrasting karyotype dynamics via intercentromeric recombination or chromosome fusion.</title>
        <authorList>
            <person name="Coelho M.A."/>
            <person name="David-Palma M."/>
            <person name="Shea T."/>
            <person name="Bowers K."/>
            <person name="McGinley-Smith S."/>
            <person name="Mohammad A.W."/>
            <person name="Gnirke A."/>
            <person name="Yurkov A.M."/>
            <person name="Nowrousian M."/>
            <person name="Sun S."/>
            <person name="Cuomo C.A."/>
            <person name="Heitman J."/>
        </authorList>
    </citation>
    <scope>NUCLEOTIDE SEQUENCE [LARGE SCALE GENOMIC DNA]</scope>
    <source>
        <strain evidence="15 16">CBS 13917</strain>
    </source>
</reference>
<evidence type="ECO:0000313" key="15">
    <source>
        <dbReference type="EMBL" id="KAK8861408.1"/>
    </source>
</evidence>
<evidence type="ECO:0000313" key="16">
    <source>
        <dbReference type="Proteomes" id="UP001388673"/>
    </source>
</evidence>
<keyword evidence="7" id="KW-0832">Ubl conjugation</keyword>
<evidence type="ECO:0000256" key="1">
    <source>
        <dbReference type="ARBA" id="ARBA00004300"/>
    </source>
</evidence>
<dbReference type="GO" id="GO:0005869">
    <property type="term" value="C:dynactin complex"/>
    <property type="evidence" value="ECO:0007669"/>
    <property type="project" value="InterPro"/>
</dbReference>
<sequence>MTTLYACSHVDSPLPPLPPSYPSSSSSFSPLSNLYFCEECDAIRCNLCVAVEVASYFCPNCLFDVPTANVRADKNRCARSCFSCPQCSSSLSIQGTDPKGEASSSATFAPGPPYILVCSGCRWSSKEVGWEFEKPTGIALQSQKMNSLPETIQSEYDALKDHLEPYVSNATPPVSSAGAARRPSRHISQMTQMASKALNREVPGMSAISSRVRGSGSVLRKDGEQEKVGWDDLGEYGAKGSWKALGLERGLQDVETMRKLDHSGAGGLATLESRWGMSWELDKMSNAILPQRISLQTKLTKRCPHPNCRHLLIQPDVKSIRMKIKMVAMNYLPHIEIGRKRRRILGSDTLGYVDDSPTSSEEIERRRRERRRTRAPTAKEEDEEMDKPLRAGEVYIYKLALTNPLYDPIQIRLTQPHGPRNAPQPNHHLHIPTQHFTINALKDAWAYDEEDEQDDPAFGGSEAGVSEEGTVTSGTGTGTGTLSKKSRLNVLAGGSVREKRSRGETGVDKKGNTSVVGLEVEVSSEAKGKVEFDLEVRYTYRADEVVEQVDKVKEEYKTFTFWIRVNVGVVV</sequence>
<dbReference type="AlphaFoldDB" id="A0AAW0YQJ1"/>
<evidence type="ECO:0000256" key="13">
    <source>
        <dbReference type="ARBA" id="ARBA00093507"/>
    </source>
</evidence>
<evidence type="ECO:0000256" key="4">
    <source>
        <dbReference type="ARBA" id="ARBA00022490"/>
    </source>
</evidence>
<dbReference type="KEGG" id="kne:92179486"/>
<comment type="subcellular location">
    <subcellularLocation>
        <location evidence="1">Cytoplasm</location>
        <location evidence="1">Cytoskeleton</location>
        <location evidence="1">Microtubule organizing center</location>
        <location evidence="1">Centrosome</location>
    </subcellularLocation>
    <subcellularLocation>
        <location evidence="2">Cytoplasm</location>
        <location evidence="2">Cytoskeleton</location>
        <location evidence="2">Stress fiber</location>
    </subcellularLocation>
    <subcellularLocation>
        <location evidence="3">Cytoplasm</location>
        <location evidence="3">Myofibril</location>
    </subcellularLocation>
</comment>
<evidence type="ECO:0000256" key="2">
    <source>
        <dbReference type="ARBA" id="ARBA00004529"/>
    </source>
</evidence>
<evidence type="ECO:0000256" key="5">
    <source>
        <dbReference type="ARBA" id="ARBA00022499"/>
    </source>
</evidence>
<evidence type="ECO:0000256" key="9">
    <source>
        <dbReference type="ARBA" id="ARBA00023054"/>
    </source>
</evidence>
<dbReference type="RefSeq" id="XP_066804033.1">
    <property type="nucleotide sequence ID" value="XM_066945344.1"/>
</dbReference>
<keyword evidence="10" id="KW-0206">Cytoskeleton</keyword>
<feature type="region of interest" description="Disordered" evidence="14">
    <location>
        <begin position="349"/>
        <end position="386"/>
    </location>
</feature>
<feature type="region of interest" description="Disordered" evidence="14">
    <location>
        <begin position="449"/>
        <end position="484"/>
    </location>
</feature>
<evidence type="ECO:0000256" key="14">
    <source>
        <dbReference type="SAM" id="MobiDB-lite"/>
    </source>
</evidence>
<dbReference type="PANTHER" id="PTHR13034">
    <property type="entry name" value="DYNACTIN P62 SUBUNIT"/>
    <property type="match status" value="1"/>
</dbReference>
<dbReference type="GeneID" id="92179486"/>
<name>A0AAW0YQJ1_9TREE</name>
<keyword evidence="16" id="KW-1185">Reference proteome</keyword>
<dbReference type="Pfam" id="PF05502">
    <property type="entry name" value="Dynactin_p62"/>
    <property type="match status" value="2"/>
</dbReference>
<dbReference type="GO" id="GO:0001725">
    <property type="term" value="C:stress fiber"/>
    <property type="evidence" value="ECO:0007669"/>
    <property type="project" value="UniProtKB-SubCell"/>
</dbReference>
<organism evidence="15 16">
    <name type="scientific">Kwoniella newhampshirensis</name>
    <dbReference type="NCBI Taxonomy" id="1651941"/>
    <lineage>
        <taxon>Eukaryota</taxon>
        <taxon>Fungi</taxon>
        <taxon>Dikarya</taxon>
        <taxon>Basidiomycota</taxon>
        <taxon>Agaricomycotina</taxon>
        <taxon>Tremellomycetes</taxon>
        <taxon>Tremellales</taxon>
        <taxon>Cryptococcaceae</taxon>
        <taxon>Kwoniella</taxon>
    </lineage>
</organism>
<dbReference type="EMBL" id="JBCAWK010000004">
    <property type="protein sequence ID" value="KAK8861408.1"/>
    <property type="molecule type" value="Genomic_DNA"/>
</dbReference>
<dbReference type="Proteomes" id="UP001388673">
    <property type="component" value="Unassembled WGS sequence"/>
</dbReference>
<evidence type="ECO:0000256" key="11">
    <source>
        <dbReference type="ARBA" id="ARBA00034776"/>
    </source>
</evidence>
<dbReference type="InterPro" id="IPR008603">
    <property type="entry name" value="DCTN4"/>
</dbReference>
<evidence type="ECO:0000256" key="6">
    <source>
        <dbReference type="ARBA" id="ARBA00022553"/>
    </source>
</evidence>
<gene>
    <name evidence="15" type="ORF">IAR55_002227</name>
</gene>
<keyword evidence="4" id="KW-0963">Cytoplasm</keyword>
<keyword evidence="6" id="KW-0597">Phosphoprotein</keyword>
<comment type="subunit">
    <text evidence="13">Subunit of dynactin, a multiprotein complex part of a tripartite complex with dynein and a adapter, such as BICDL1, BICD2 or HOOK3. The dynactin complex is built around ACTR1A/ACTB filament and consists of an actin-related filament composed of a shoulder domain, a pointed end and a barbed end. Its length is defined by its flexible shoulder domain. The soulder is composed of 2 DCTN1 subunits, 4 DCTN2 and 2 DCTN3. The 4 DCNT2 (via N-terminus) bind the ACTR1A filament and act as molecular rulers to determine the length. The pointed end is important for binding dynein-dynactin cargo adapters. Consists of 4 subunits: ACTR10, DCNT4, DCTN5 and DCTN6. The barbed end is composed of a CAPZA1:CAPZB heterodimers, which binds ACTR1A/ACTB filament and dynactin and stabilizes dynactin. Interacts with ATP7B, but not ATP7A, in a copper-dependent manner. Interacts with ANK2; this interaction is required for localization at costameres. Interacts with N4BP2L1.</text>
</comment>
<feature type="compositionally biased region" description="Low complexity" evidence="14">
    <location>
        <begin position="464"/>
        <end position="474"/>
    </location>
</feature>
<evidence type="ECO:0000256" key="3">
    <source>
        <dbReference type="ARBA" id="ARBA00004657"/>
    </source>
</evidence>